<feature type="transmembrane region" description="Helical" evidence="1">
    <location>
        <begin position="111"/>
        <end position="126"/>
    </location>
</feature>
<keyword evidence="1" id="KW-0812">Transmembrane</keyword>
<feature type="transmembrane region" description="Helical" evidence="1">
    <location>
        <begin position="84"/>
        <end position="105"/>
    </location>
</feature>
<dbReference type="Proteomes" id="UP000269076">
    <property type="component" value="Chromosome"/>
</dbReference>
<dbReference type="InterPro" id="IPR049458">
    <property type="entry name" value="EpsG-like"/>
</dbReference>
<keyword evidence="1" id="KW-1133">Transmembrane helix</keyword>
<evidence type="ECO:0000313" key="3">
    <source>
        <dbReference type="Proteomes" id="UP000269076"/>
    </source>
</evidence>
<sequence length="367" mass="43657">MFSLEILLFIFVLHLFGGLLIENLSSRYFANVCNFLLLIIILILSLGVTKMADWEMYRWFFKLENEQTDFVFYRLSVLFNSMHLGFIELFQFHIIVTALINYFLVTRFTKNYFYVVLAFMILNYVHSVNQIRYFLGFPILCLGFYYLFLNKKITLSIGLFILACLCHSALSVLLILIPLYYFIPKKKFLNLILIGSVLIIAIIFIIFRFNLAGKFNHFGDYLMEENLTSLVGGLYTSFPYILNLGFLFYLNRSILKIFPEYEDESEYIFLYKISFFSALFIPVSFIIDILGHRYVIPFHIFWCIYFLYLTKDLEHKNRTIKFLMFGVIQIVSAMFFYIFPDYVLENNHYLNELDTMITSIKYLKDIL</sequence>
<reference evidence="2 3" key="1">
    <citation type="submission" date="2018-11" db="EMBL/GenBank/DDBJ databases">
        <title>Proposal to divide the Flavobacteriaceae and reorganize its genera based on Amino Acid Identity values calculated from whole genome sequences.</title>
        <authorList>
            <person name="Nicholson A.C."/>
            <person name="Gulvik C.A."/>
            <person name="Whitney A.M."/>
            <person name="Humrighouse B.W."/>
            <person name="Bell M."/>
            <person name="Holmes B."/>
            <person name="Steigerwalt A."/>
            <person name="Villarma A."/>
            <person name="Sheth M."/>
            <person name="Batra D."/>
            <person name="Pryor J."/>
            <person name="Bernardet J.-F."/>
            <person name="Hugo C."/>
            <person name="Kampfer P."/>
            <person name="Newman J."/>
            <person name="Mcquiston J.R."/>
        </authorList>
    </citation>
    <scope>NUCLEOTIDE SEQUENCE [LARGE SCALE GENOMIC DNA]</scope>
    <source>
        <strain evidence="2 3">G0211</strain>
    </source>
</reference>
<dbReference type="AlphaFoldDB" id="A0A3G6NAX8"/>
<organism evidence="2 3">
    <name type="scientific">Chryseobacterium indoltheticum</name>
    <dbReference type="NCBI Taxonomy" id="254"/>
    <lineage>
        <taxon>Bacteria</taxon>
        <taxon>Pseudomonadati</taxon>
        <taxon>Bacteroidota</taxon>
        <taxon>Flavobacteriia</taxon>
        <taxon>Flavobacteriales</taxon>
        <taxon>Weeksellaceae</taxon>
        <taxon>Chryseobacterium group</taxon>
        <taxon>Chryseobacterium</taxon>
    </lineage>
</organism>
<gene>
    <name evidence="2" type="ORF">EG340_17900</name>
</gene>
<dbReference type="Pfam" id="PF14897">
    <property type="entry name" value="EpsG"/>
    <property type="match status" value="1"/>
</dbReference>
<feature type="transmembrane region" description="Helical" evidence="1">
    <location>
        <begin position="293"/>
        <end position="310"/>
    </location>
</feature>
<feature type="transmembrane region" description="Helical" evidence="1">
    <location>
        <begin position="269"/>
        <end position="287"/>
    </location>
</feature>
<proteinExistence type="predicted"/>
<feature type="transmembrane region" description="Helical" evidence="1">
    <location>
        <begin position="227"/>
        <end position="249"/>
    </location>
</feature>
<name>A0A3G6NAX8_9FLAO</name>
<protein>
    <submittedName>
        <fullName evidence="2">EpsG family protein</fullName>
    </submittedName>
</protein>
<feature type="transmembrane region" description="Helical" evidence="1">
    <location>
        <begin position="155"/>
        <end position="181"/>
    </location>
</feature>
<evidence type="ECO:0000256" key="1">
    <source>
        <dbReference type="SAM" id="Phobius"/>
    </source>
</evidence>
<keyword evidence="1" id="KW-0472">Membrane</keyword>
<evidence type="ECO:0000313" key="2">
    <source>
        <dbReference type="EMBL" id="AZA62776.1"/>
    </source>
</evidence>
<feature type="transmembrane region" description="Helical" evidence="1">
    <location>
        <begin position="188"/>
        <end position="207"/>
    </location>
</feature>
<feature type="transmembrane region" description="Helical" evidence="1">
    <location>
        <begin position="28"/>
        <end position="48"/>
    </location>
</feature>
<feature type="transmembrane region" description="Helical" evidence="1">
    <location>
        <begin position="322"/>
        <end position="339"/>
    </location>
</feature>
<accession>A0A3G6NAX8</accession>
<dbReference type="EMBL" id="CP033928">
    <property type="protein sequence ID" value="AZA62776.1"/>
    <property type="molecule type" value="Genomic_DNA"/>
</dbReference>